<dbReference type="RefSeq" id="WP_185273313.1">
    <property type="nucleotide sequence ID" value="NZ_CP055156.1"/>
</dbReference>
<dbReference type="KEGG" id="aswu:HUW51_07270"/>
<evidence type="ECO:0000259" key="3">
    <source>
        <dbReference type="Pfam" id="PF05193"/>
    </source>
</evidence>
<feature type="domain" description="Peptidase M16 C-terminal" evidence="3">
    <location>
        <begin position="204"/>
        <end position="377"/>
    </location>
</feature>
<dbReference type="GO" id="GO:0046872">
    <property type="term" value="F:metal ion binding"/>
    <property type="evidence" value="ECO:0007669"/>
    <property type="project" value="InterPro"/>
</dbReference>
<dbReference type="InterPro" id="IPR007863">
    <property type="entry name" value="Peptidase_M16_C"/>
</dbReference>
<dbReference type="AlphaFoldDB" id="A0A7G7G5V1"/>
<dbReference type="EMBL" id="CP055156">
    <property type="protein sequence ID" value="QNF32535.1"/>
    <property type="molecule type" value="Genomic_DNA"/>
</dbReference>
<organism evidence="4 5">
    <name type="scientific">Adhaeribacter swui</name>
    <dbReference type="NCBI Taxonomy" id="2086471"/>
    <lineage>
        <taxon>Bacteria</taxon>
        <taxon>Pseudomonadati</taxon>
        <taxon>Bacteroidota</taxon>
        <taxon>Cytophagia</taxon>
        <taxon>Cytophagales</taxon>
        <taxon>Hymenobacteraceae</taxon>
        <taxon>Adhaeribacter</taxon>
    </lineage>
</organism>
<name>A0A7G7G5V1_9BACT</name>
<accession>A0A7G7G5V1</accession>
<dbReference type="SUPFAM" id="SSF63411">
    <property type="entry name" value="LuxS/MPP-like metallohydrolase"/>
    <property type="match status" value="2"/>
</dbReference>
<evidence type="ECO:0000256" key="1">
    <source>
        <dbReference type="SAM" id="SignalP"/>
    </source>
</evidence>
<sequence length="465" mass="50972">MKLLYIYALGAALSLSSTAALAQKQTPPAGSEPRNFTLPAKQEFTLPNGLQATLVPYGALPKVTVSIIVQVGNAHEKENENGLADLTGQLMREGTASLNAKQIAEKAARMGGSVNVSVGSNQTSISGSVLSEYGPELVKLLADLVQHPAFPDSEMERIKNDFKRNMNLARSQPGTQADTKFRMALYKGHPYGRDLPTDAQINAFTAEQVRDFYQRQFGAQRTGVYVAGKFEANAMRQAITSALSEWQQGPPPRIEIAQPVTKPDLLLLDRPGAPQSTLIIGLPVIDASHPDFTKLRVMNSLLGGSFGSRITSNIRENKGYTYSPHSTIAPRYRVSDWSEVADVTTEHTGNSLKEIVNEIERLQKEAPSPEELKGIQNYEAGLFVLRNSTPEGIINQLNFLDLHGLPDTYLTNQVQAIHGVTPQEVKDLAKKYIRPEDMTIVVVGDKKVITPQIKKFQAETKKKAL</sequence>
<keyword evidence="5" id="KW-1185">Reference proteome</keyword>
<gene>
    <name evidence="4" type="ORF">HUW51_07270</name>
</gene>
<reference evidence="4 5" key="1">
    <citation type="journal article" date="2018" name="Int. J. Syst. Evol. Microbiol.">
        <title>Adhaeribacter swui sp. nov., isolated from wet mud.</title>
        <authorList>
            <person name="Kim D.U."/>
            <person name="Kim K.W."/>
            <person name="Kang M.S."/>
            <person name="Kim J.Y."/>
            <person name="Jang J.H."/>
            <person name="Kim M.K."/>
        </authorList>
    </citation>
    <scope>NUCLEOTIDE SEQUENCE [LARGE SCALE GENOMIC DNA]</scope>
    <source>
        <strain evidence="4 5">KCTC 52873</strain>
    </source>
</reference>
<feature type="domain" description="Peptidase M16 N-terminal" evidence="2">
    <location>
        <begin position="62"/>
        <end position="195"/>
    </location>
</feature>
<dbReference type="InterPro" id="IPR050361">
    <property type="entry name" value="MPP/UQCRC_Complex"/>
</dbReference>
<dbReference type="InterPro" id="IPR011765">
    <property type="entry name" value="Pept_M16_N"/>
</dbReference>
<dbReference type="Gene3D" id="3.30.830.10">
    <property type="entry name" value="Metalloenzyme, LuxS/M16 peptidase-like"/>
    <property type="match status" value="2"/>
</dbReference>
<dbReference type="PANTHER" id="PTHR11851:SF224">
    <property type="entry name" value="PROCESSING PROTEASE"/>
    <property type="match status" value="1"/>
</dbReference>
<feature type="chain" id="PRO_5028929019" evidence="1">
    <location>
        <begin position="23"/>
        <end position="465"/>
    </location>
</feature>
<evidence type="ECO:0000313" key="4">
    <source>
        <dbReference type="EMBL" id="QNF32535.1"/>
    </source>
</evidence>
<protein>
    <submittedName>
        <fullName evidence="4">Insulinase family protein</fullName>
    </submittedName>
</protein>
<dbReference type="InterPro" id="IPR011249">
    <property type="entry name" value="Metalloenz_LuxS/M16"/>
</dbReference>
<keyword evidence="1" id="KW-0732">Signal</keyword>
<feature type="signal peptide" evidence="1">
    <location>
        <begin position="1"/>
        <end position="22"/>
    </location>
</feature>
<dbReference type="Pfam" id="PF00675">
    <property type="entry name" value="Peptidase_M16"/>
    <property type="match status" value="1"/>
</dbReference>
<evidence type="ECO:0000313" key="5">
    <source>
        <dbReference type="Proteomes" id="UP000515237"/>
    </source>
</evidence>
<proteinExistence type="predicted"/>
<dbReference type="Proteomes" id="UP000515237">
    <property type="component" value="Chromosome"/>
</dbReference>
<dbReference type="Pfam" id="PF05193">
    <property type="entry name" value="Peptidase_M16_C"/>
    <property type="match status" value="1"/>
</dbReference>
<dbReference type="PANTHER" id="PTHR11851">
    <property type="entry name" value="METALLOPROTEASE"/>
    <property type="match status" value="1"/>
</dbReference>
<evidence type="ECO:0000259" key="2">
    <source>
        <dbReference type="Pfam" id="PF00675"/>
    </source>
</evidence>